<proteinExistence type="predicted"/>
<reference evidence="2 3" key="1">
    <citation type="journal article" date="2016" name="Nat. Commun.">
        <title>Thousands of microbial genomes shed light on interconnected biogeochemical processes in an aquifer system.</title>
        <authorList>
            <person name="Anantharaman K."/>
            <person name="Brown C.T."/>
            <person name="Hug L.A."/>
            <person name="Sharon I."/>
            <person name="Castelle C.J."/>
            <person name="Probst A.J."/>
            <person name="Thomas B.C."/>
            <person name="Singh A."/>
            <person name="Wilkins M.J."/>
            <person name="Karaoz U."/>
            <person name="Brodie E.L."/>
            <person name="Williams K.H."/>
            <person name="Hubbard S.S."/>
            <person name="Banfield J.F."/>
        </authorList>
    </citation>
    <scope>NUCLEOTIDE SEQUENCE [LARGE SCALE GENOMIC DNA]</scope>
</reference>
<feature type="transmembrane region" description="Helical" evidence="1">
    <location>
        <begin position="20"/>
        <end position="45"/>
    </location>
</feature>
<sequence length="144" mass="17400">MLLDELTHFTLSLLAGGYVAILFGNAWAIPVALLSGFFIDTDHFFDYLLFKKFRNLSLREFYPCEFFNIWAKVILPFHGFEYVLIMFVIAFYIPEYQWWLFALSGSLLLHLIYDTISNKPYWPTYFITFRIMKRFRHSEFRFKQ</sequence>
<dbReference type="AlphaFoldDB" id="A0A1F5E3R7"/>
<dbReference type="EMBL" id="MEZY01000055">
    <property type="protein sequence ID" value="OGD62069.1"/>
    <property type="molecule type" value="Genomic_DNA"/>
</dbReference>
<evidence type="ECO:0000256" key="1">
    <source>
        <dbReference type="SAM" id="Phobius"/>
    </source>
</evidence>
<evidence type="ECO:0000313" key="2">
    <source>
        <dbReference type="EMBL" id="OGD62069.1"/>
    </source>
</evidence>
<dbReference type="STRING" id="1797472.A2215_00470"/>
<keyword evidence="1" id="KW-1133">Transmembrane helix</keyword>
<name>A0A1F5E3R7_9BACT</name>
<evidence type="ECO:0000313" key="3">
    <source>
        <dbReference type="Proteomes" id="UP000178583"/>
    </source>
</evidence>
<protein>
    <recommendedName>
        <fullName evidence="4">Metal-dependent hydrolase</fullName>
    </recommendedName>
</protein>
<feature type="transmembrane region" description="Helical" evidence="1">
    <location>
        <begin position="66"/>
        <end position="92"/>
    </location>
</feature>
<accession>A0A1F5E3R7</accession>
<keyword evidence="1" id="KW-0472">Membrane</keyword>
<comment type="caution">
    <text evidence="2">The sequence shown here is derived from an EMBL/GenBank/DDBJ whole genome shotgun (WGS) entry which is preliminary data.</text>
</comment>
<gene>
    <name evidence="2" type="ORF">A2215_00470</name>
</gene>
<evidence type="ECO:0008006" key="4">
    <source>
        <dbReference type="Google" id="ProtNLM"/>
    </source>
</evidence>
<feature type="transmembrane region" description="Helical" evidence="1">
    <location>
        <begin position="98"/>
        <end position="116"/>
    </location>
</feature>
<organism evidence="2 3">
    <name type="scientific">Candidatus Berkelbacteria bacterium RIFOXYA2_FULL_43_10</name>
    <dbReference type="NCBI Taxonomy" id="1797472"/>
    <lineage>
        <taxon>Bacteria</taxon>
        <taxon>Candidatus Berkelbacteria</taxon>
    </lineage>
</organism>
<dbReference type="Proteomes" id="UP000178583">
    <property type="component" value="Unassembled WGS sequence"/>
</dbReference>
<keyword evidence="1" id="KW-0812">Transmembrane</keyword>